<dbReference type="InterPro" id="IPR000073">
    <property type="entry name" value="AB_hydrolase_1"/>
</dbReference>
<feature type="region of interest" description="Disordered" evidence="1">
    <location>
        <begin position="317"/>
        <end position="356"/>
    </location>
</feature>
<dbReference type="InterPro" id="IPR029058">
    <property type="entry name" value="AB_hydrolase_fold"/>
</dbReference>
<dbReference type="PROSITE" id="PS51257">
    <property type="entry name" value="PROKAR_LIPOPROTEIN"/>
    <property type="match status" value="1"/>
</dbReference>
<dbReference type="Pfam" id="PF12146">
    <property type="entry name" value="Hydrolase_4"/>
    <property type="match status" value="1"/>
</dbReference>
<dbReference type="SUPFAM" id="SSF53474">
    <property type="entry name" value="alpha/beta-Hydrolases"/>
    <property type="match status" value="1"/>
</dbReference>
<evidence type="ECO:0000256" key="2">
    <source>
        <dbReference type="SAM" id="SignalP"/>
    </source>
</evidence>
<dbReference type="RefSeq" id="WP_246135419.1">
    <property type="nucleotide sequence ID" value="NZ_BJZO01000023.1"/>
</dbReference>
<organism evidence="4 5">
    <name type="scientific">Pararhodospirillum oryzae</name>
    <dbReference type="NCBI Taxonomy" id="478448"/>
    <lineage>
        <taxon>Bacteria</taxon>
        <taxon>Pseudomonadati</taxon>
        <taxon>Pseudomonadota</taxon>
        <taxon>Alphaproteobacteria</taxon>
        <taxon>Rhodospirillales</taxon>
        <taxon>Rhodospirillaceae</taxon>
        <taxon>Pararhodospirillum</taxon>
    </lineage>
</organism>
<dbReference type="EMBL" id="BJZO01000023">
    <property type="protein sequence ID" value="GEO80979.1"/>
    <property type="molecule type" value="Genomic_DNA"/>
</dbReference>
<evidence type="ECO:0000259" key="3">
    <source>
        <dbReference type="Pfam" id="PF12146"/>
    </source>
</evidence>
<feature type="chain" id="PRO_5022219014" evidence="2">
    <location>
        <begin position="22"/>
        <end position="356"/>
    </location>
</feature>
<dbReference type="Proteomes" id="UP000321567">
    <property type="component" value="Unassembled WGS sequence"/>
</dbReference>
<proteinExistence type="predicted"/>
<keyword evidence="5" id="KW-1185">Reference proteome</keyword>
<dbReference type="InterPro" id="IPR051044">
    <property type="entry name" value="MAG_DAG_Lipase"/>
</dbReference>
<gene>
    <name evidence="4" type="ORF">ROR02_11100</name>
</gene>
<feature type="signal peptide" evidence="2">
    <location>
        <begin position="1"/>
        <end position="21"/>
    </location>
</feature>
<evidence type="ECO:0000313" key="4">
    <source>
        <dbReference type="EMBL" id="GEO80979.1"/>
    </source>
</evidence>
<dbReference type="GO" id="GO:0016787">
    <property type="term" value="F:hydrolase activity"/>
    <property type="evidence" value="ECO:0007669"/>
    <property type="project" value="UniProtKB-KW"/>
</dbReference>
<feature type="compositionally biased region" description="Pro residues" evidence="1">
    <location>
        <begin position="347"/>
        <end position="356"/>
    </location>
</feature>
<evidence type="ECO:0000256" key="1">
    <source>
        <dbReference type="SAM" id="MobiDB-lite"/>
    </source>
</evidence>
<dbReference type="PRINTS" id="PR00111">
    <property type="entry name" value="ABHYDROLASE"/>
</dbReference>
<dbReference type="PANTHER" id="PTHR11614">
    <property type="entry name" value="PHOSPHOLIPASE-RELATED"/>
    <property type="match status" value="1"/>
</dbReference>
<accession>A0A512H691</accession>
<comment type="caution">
    <text evidence="4">The sequence shown here is derived from an EMBL/GenBank/DDBJ whole genome shotgun (WGS) entry which is preliminary data.</text>
</comment>
<dbReference type="Gene3D" id="3.40.50.1820">
    <property type="entry name" value="alpha/beta hydrolase"/>
    <property type="match status" value="1"/>
</dbReference>
<sequence length="356" mass="37380">MTGRRARGLALVWGMLAAACAPPVLPPPVMGPGAVLDGGVFVSGDGTRLPLRRWVPAGEDGPVAVVVALHGFNDHAGAFETVGPALAARRIAVVAYDQRGFGGAPGRGRWPGGETLAADAREALKAARHAYPGVPVYLLGESMGGAVAVVALAGWETGESASSLADGVILSAPAVWARPTMPWYQQAALWVAVRVAPGLTLTGRGLKRYPSDNWAMMARLAQDPLWIRATRVDAMAGITDLMDSAHARADRLKGPVLMLYGLHDQIIPAPPVRAVAGRLADHPGFCLAVYPEGWHMLLRDRQAAVVLDDVAAWVREPGPAVPSGAGRRAPAFLSGALRAEPEQGRWDPPPADPRNP</sequence>
<dbReference type="InterPro" id="IPR022742">
    <property type="entry name" value="Hydrolase_4"/>
</dbReference>
<reference evidence="4 5" key="1">
    <citation type="submission" date="2019-07" db="EMBL/GenBank/DDBJ databases">
        <title>Whole genome shotgun sequence of Rhodospirillum oryzae NBRC 107573.</title>
        <authorList>
            <person name="Hosoyama A."/>
            <person name="Uohara A."/>
            <person name="Ohji S."/>
            <person name="Ichikawa N."/>
        </authorList>
    </citation>
    <scope>NUCLEOTIDE SEQUENCE [LARGE SCALE GENOMIC DNA]</scope>
    <source>
        <strain evidence="4 5">NBRC 107573</strain>
    </source>
</reference>
<keyword evidence="2" id="KW-0732">Signal</keyword>
<feature type="domain" description="Serine aminopeptidase S33" evidence="3">
    <location>
        <begin position="62"/>
        <end position="301"/>
    </location>
</feature>
<protein>
    <submittedName>
        <fullName evidence="4">Alpha/beta hydrolase</fullName>
    </submittedName>
</protein>
<evidence type="ECO:0000313" key="5">
    <source>
        <dbReference type="Proteomes" id="UP000321567"/>
    </source>
</evidence>
<name>A0A512H691_9PROT</name>
<keyword evidence="4" id="KW-0378">Hydrolase</keyword>
<dbReference type="AlphaFoldDB" id="A0A512H691"/>